<dbReference type="SUPFAM" id="SSF53335">
    <property type="entry name" value="S-adenosyl-L-methionine-dependent methyltransferases"/>
    <property type="match status" value="2"/>
</dbReference>
<evidence type="ECO:0000256" key="3">
    <source>
        <dbReference type="ARBA" id="ARBA00022679"/>
    </source>
</evidence>
<dbReference type="PROSITE" id="PS00092">
    <property type="entry name" value="N6_MTASE"/>
    <property type="match status" value="1"/>
</dbReference>
<keyword evidence="7" id="KW-1185">Reference proteome</keyword>
<reference evidence="6 7" key="1">
    <citation type="submission" date="2017-08" db="EMBL/GenBank/DDBJ databases">
        <title>Reclassification of Bisgaard taxon 37 and 44.</title>
        <authorList>
            <person name="Christensen H."/>
        </authorList>
    </citation>
    <scope>NUCLEOTIDE SEQUENCE [LARGE SCALE GENOMIC DNA]</scope>
    <source>
        <strain evidence="6 7">EEAB3T1</strain>
    </source>
</reference>
<evidence type="ECO:0000313" key="7">
    <source>
        <dbReference type="Proteomes" id="UP000265964"/>
    </source>
</evidence>
<keyword evidence="2" id="KW-0489">Methyltransferase</keyword>
<dbReference type="EMBL" id="NRJF01000053">
    <property type="protein sequence ID" value="RIY36841.1"/>
    <property type="molecule type" value="Genomic_DNA"/>
</dbReference>
<dbReference type="GO" id="GO:1904047">
    <property type="term" value="F:S-adenosyl-L-methionine binding"/>
    <property type="evidence" value="ECO:0007669"/>
    <property type="project" value="TreeGrafter"/>
</dbReference>
<dbReference type="Pfam" id="PF02086">
    <property type="entry name" value="MethyltransfD12"/>
    <property type="match status" value="2"/>
</dbReference>
<comment type="caution">
    <text evidence="6">The sequence shown here is derived from an EMBL/GenBank/DDBJ whole genome shotgun (WGS) entry which is preliminary data.</text>
</comment>
<dbReference type="OrthoDB" id="9805629at2"/>
<keyword evidence="4" id="KW-0949">S-adenosyl-L-methionine</keyword>
<dbReference type="PANTHER" id="PTHR30481:SF3">
    <property type="entry name" value="DNA ADENINE METHYLASE"/>
    <property type="match status" value="1"/>
</dbReference>
<dbReference type="PRINTS" id="PR00505">
    <property type="entry name" value="D12N6MTFRASE"/>
</dbReference>
<gene>
    <name evidence="6" type="ORF">CKF59_02180</name>
</gene>
<dbReference type="Proteomes" id="UP000265964">
    <property type="component" value="Unassembled WGS sequence"/>
</dbReference>
<accession>A0A3A1YGW1</accession>
<name>A0A3A1YGW1_9GAMM</name>
<dbReference type="GO" id="GO:0009007">
    <property type="term" value="F:site-specific DNA-methyltransferase (adenine-specific) activity"/>
    <property type="evidence" value="ECO:0007669"/>
    <property type="project" value="UniProtKB-EC"/>
</dbReference>
<keyword evidence="3" id="KW-0808">Transferase</keyword>
<evidence type="ECO:0000256" key="2">
    <source>
        <dbReference type="ARBA" id="ARBA00022603"/>
    </source>
</evidence>
<proteinExistence type="predicted"/>
<dbReference type="GO" id="GO:0032259">
    <property type="term" value="P:methylation"/>
    <property type="evidence" value="ECO:0007669"/>
    <property type="project" value="UniProtKB-KW"/>
</dbReference>
<evidence type="ECO:0000256" key="5">
    <source>
        <dbReference type="ARBA" id="ARBA00047942"/>
    </source>
</evidence>
<dbReference type="InterPro" id="IPR029063">
    <property type="entry name" value="SAM-dependent_MTases_sf"/>
</dbReference>
<evidence type="ECO:0000256" key="1">
    <source>
        <dbReference type="ARBA" id="ARBA00011900"/>
    </source>
</evidence>
<dbReference type="GO" id="GO:0043565">
    <property type="term" value="F:sequence-specific DNA binding"/>
    <property type="evidence" value="ECO:0007669"/>
    <property type="project" value="TreeGrafter"/>
</dbReference>
<comment type="catalytic activity">
    <reaction evidence="5">
        <text>a 2'-deoxyadenosine in DNA + S-adenosyl-L-methionine = an N(6)-methyl-2'-deoxyadenosine in DNA + S-adenosyl-L-homocysteine + H(+)</text>
        <dbReference type="Rhea" id="RHEA:15197"/>
        <dbReference type="Rhea" id="RHEA-COMP:12418"/>
        <dbReference type="Rhea" id="RHEA-COMP:12419"/>
        <dbReference type="ChEBI" id="CHEBI:15378"/>
        <dbReference type="ChEBI" id="CHEBI:57856"/>
        <dbReference type="ChEBI" id="CHEBI:59789"/>
        <dbReference type="ChEBI" id="CHEBI:90615"/>
        <dbReference type="ChEBI" id="CHEBI:90616"/>
        <dbReference type="EC" id="2.1.1.72"/>
    </reaction>
</comment>
<dbReference type="PANTHER" id="PTHR30481">
    <property type="entry name" value="DNA ADENINE METHYLASE"/>
    <property type="match status" value="1"/>
</dbReference>
<dbReference type="GO" id="GO:0006298">
    <property type="term" value="P:mismatch repair"/>
    <property type="evidence" value="ECO:0007669"/>
    <property type="project" value="TreeGrafter"/>
</dbReference>
<dbReference type="GO" id="GO:0009307">
    <property type="term" value="P:DNA restriction-modification system"/>
    <property type="evidence" value="ECO:0007669"/>
    <property type="project" value="InterPro"/>
</dbReference>
<sequence length="246" mass="28126">MTKYEGDIVYIDPPYNSRQYSDAYHFLENLAQHQKPEVKGVARKMDRSKLKSSYCTNRAVATFRDLIGKIKAKYIIVFYNNTGTKINSRSNAKISDQEILEILQTRGQVFTYEKAINAFTTGKTNVEDHKERLFVCEVYPEVNSKTQNFQIKNSKSKQFKGSKLFKDRKPTLGLGLVELDLEQEINSETIIKSPLNYTGGKSKLLPQLKEKFPQELEVFYDVFSGGANVGINIEAKKFIVLITILD</sequence>
<dbReference type="EC" id="2.1.1.72" evidence="1"/>
<dbReference type="Gene3D" id="3.40.50.150">
    <property type="entry name" value="Vaccinia Virus protein VP39"/>
    <property type="match status" value="1"/>
</dbReference>
<evidence type="ECO:0000313" key="6">
    <source>
        <dbReference type="EMBL" id="RIY36841.1"/>
    </source>
</evidence>
<evidence type="ECO:0000256" key="4">
    <source>
        <dbReference type="ARBA" id="ARBA00022691"/>
    </source>
</evidence>
<dbReference type="InterPro" id="IPR002052">
    <property type="entry name" value="DNA_methylase_N6_adenine_CS"/>
</dbReference>
<protein>
    <recommendedName>
        <fullName evidence="1">site-specific DNA-methyltransferase (adenine-specific)</fullName>
        <ecNumber evidence="1">2.1.1.72</ecNumber>
    </recommendedName>
</protein>
<organism evidence="6 7">
    <name type="scientific">Psittacicella gerlachiana</name>
    <dbReference type="NCBI Taxonomy" id="2028574"/>
    <lineage>
        <taxon>Bacteria</taxon>
        <taxon>Pseudomonadati</taxon>
        <taxon>Pseudomonadota</taxon>
        <taxon>Gammaproteobacteria</taxon>
        <taxon>Pasteurellales</taxon>
        <taxon>Psittacicellaceae</taxon>
        <taxon>Psittacicella</taxon>
    </lineage>
</organism>
<dbReference type="AlphaFoldDB" id="A0A3A1YGW1"/>
<dbReference type="InterPro" id="IPR012327">
    <property type="entry name" value="MeTrfase_D12"/>
</dbReference>